<evidence type="ECO:0000256" key="12">
    <source>
        <dbReference type="SAM" id="MobiDB-lite"/>
    </source>
</evidence>
<keyword evidence="4" id="KW-0808">Transferase</keyword>
<dbReference type="SUPFAM" id="SSF56601">
    <property type="entry name" value="beta-lactamase/transpeptidase-like"/>
    <property type="match status" value="1"/>
</dbReference>
<dbReference type="PANTHER" id="PTHR32282:SF34">
    <property type="entry name" value="PENICILLIN-BINDING PROTEIN 1A"/>
    <property type="match status" value="1"/>
</dbReference>
<organism evidence="15">
    <name type="scientific">freshwater metagenome</name>
    <dbReference type="NCBI Taxonomy" id="449393"/>
    <lineage>
        <taxon>unclassified sequences</taxon>
        <taxon>metagenomes</taxon>
        <taxon>ecological metagenomes</taxon>
    </lineage>
</organism>
<evidence type="ECO:0000256" key="8">
    <source>
        <dbReference type="ARBA" id="ARBA00023268"/>
    </source>
</evidence>
<dbReference type="GO" id="GO:0030288">
    <property type="term" value="C:outer membrane-bounded periplasmic space"/>
    <property type="evidence" value="ECO:0007669"/>
    <property type="project" value="TreeGrafter"/>
</dbReference>
<accession>A0A6J5YRX1</accession>
<keyword evidence="7" id="KW-0573">Peptidoglycan synthesis</keyword>
<dbReference type="GO" id="GO:0009252">
    <property type="term" value="P:peptidoglycan biosynthetic process"/>
    <property type="evidence" value="ECO:0007669"/>
    <property type="project" value="UniProtKB-KW"/>
</dbReference>
<sequence>MGKRRAKTKRPLRTAIRVVFGLGVFGVVIAAGALTYAVNNTRVPQPSELSTAQTTIFYYDDGVTEIGRLGEANRESIDIAQIPLETQQAVLAAEDRQFYQHGGFSVRGISRAILNNLSRSSTQGGSTITQQYAKNAYLTDERRIQRKLRELVLSIKLETVTSKDKILEDYLNTIFFGRGAYGIETAAKQYFDKDVSKLTVEESAVLAAIIQAPNGLSPEENLEGLTTRWNYVLDGMVAQGWLDAAARSTMEFPKIVTYSPPNVFGGPQGHLLEQARKAVYKLGISEDALNRAGYRVVTTFNKQAQDAAIAAVNEKGPKTGTDGLRIGLASIRPGTGEVVALYGGADYLKDQLNNATQAIGQAGSTFKPFTLAAALENDISLSSTFSGKNKTKVDKYVVVNYGDRSFGTKITLLKATENSVNSAYVECAKEVGLQLVLDSAIRAGVPADASGMEPNLAFTLGTASPHVVDIADGYATFAARGLQVEPSYIKQVLNRSGEVLIENKPKPTQAFSTDIADTVTYALQRVVTNGTGVAAKELGRPAAGKTGTTNDNKSALFAGYTQELATVVMFTKDGPDGAPVTLSGTGDMATVTGGSFPARIWTAYMKGALEGTPVSKFPPLPAGQPNGAKPTDSPSPEPIISPSIEPSPSPTDPAPSDGPTPSMVPDISSEAFLRLAVRVGDQNEYGTFAAAQNYALQFGFAVGYVPLDSSVNVTRTLYIVANSQDRVAGQIANMGDTITVVVSNVAGQ</sequence>
<keyword evidence="2" id="KW-0645">Protease</keyword>
<dbReference type="Gene3D" id="1.10.3810.10">
    <property type="entry name" value="Biosynthetic peptidoglycan transglycosylase-like"/>
    <property type="match status" value="1"/>
</dbReference>
<keyword evidence="3" id="KW-0328">Glycosyltransferase</keyword>
<name>A0A6J5YRX1_9ZZZZ</name>
<dbReference type="FunFam" id="1.10.3810.10:FF:000001">
    <property type="entry name" value="Penicillin-binding protein 1A"/>
    <property type="match status" value="1"/>
</dbReference>
<evidence type="ECO:0000256" key="6">
    <source>
        <dbReference type="ARBA" id="ARBA00022960"/>
    </source>
</evidence>
<reference evidence="15" key="1">
    <citation type="submission" date="2020-05" db="EMBL/GenBank/DDBJ databases">
        <authorList>
            <person name="Chiriac C."/>
            <person name="Salcher M."/>
            <person name="Ghai R."/>
            <person name="Kavagutti S V."/>
        </authorList>
    </citation>
    <scope>NUCLEOTIDE SEQUENCE</scope>
</reference>
<feature type="domain" description="Penicillin-binding protein transpeptidase" evidence="13">
    <location>
        <begin position="333"/>
        <end position="570"/>
    </location>
</feature>
<keyword evidence="9" id="KW-0961">Cell wall biogenesis/degradation</keyword>
<protein>
    <recommendedName>
        <fullName evidence="10">peptidoglycan glycosyltransferase</fullName>
        <ecNumber evidence="10">2.4.99.28</ecNumber>
    </recommendedName>
</protein>
<feature type="domain" description="Glycosyl transferase family 51" evidence="14">
    <location>
        <begin position="66"/>
        <end position="236"/>
    </location>
</feature>
<dbReference type="InterPro" id="IPR012338">
    <property type="entry name" value="Beta-lactam/transpept-like"/>
</dbReference>
<dbReference type="InterPro" id="IPR036950">
    <property type="entry name" value="PBP_transglycosylase"/>
</dbReference>
<evidence type="ECO:0000256" key="9">
    <source>
        <dbReference type="ARBA" id="ARBA00023316"/>
    </source>
</evidence>
<dbReference type="Pfam" id="PF00905">
    <property type="entry name" value="Transpeptidase"/>
    <property type="match status" value="1"/>
</dbReference>
<dbReference type="GO" id="GO:0006508">
    <property type="term" value="P:proteolysis"/>
    <property type="evidence" value="ECO:0007669"/>
    <property type="project" value="UniProtKB-KW"/>
</dbReference>
<evidence type="ECO:0000256" key="5">
    <source>
        <dbReference type="ARBA" id="ARBA00022801"/>
    </source>
</evidence>
<feature type="region of interest" description="Disordered" evidence="12">
    <location>
        <begin position="615"/>
        <end position="665"/>
    </location>
</feature>
<dbReference type="GO" id="GO:0008658">
    <property type="term" value="F:penicillin binding"/>
    <property type="evidence" value="ECO:0007669"/>
    <property type="project" value="InterPro"/>
</dbReference>
<dbReference type="InterPro" id="IPR001460">
    <property type="entry name" value="PCN-bd_Tpept"/>
</dbReference>
<evidence type="ECO:0000256" key="7">
    <source>
        <dbReference type="ARBA" id="ARBA00022984"/>
    </source>
</evidence>
<dbReference type="Gene3D" id="3.40.710.10">
    <property type="entry name" value="DD-peptidase/beta-lactamase superfamily"/>
    <property type="match status" value="1"/>
</dbReference>
<evidence type="ECO:0000259" key="13">
    <source>
        <dbReference type="Pfam" id="PF00905"/>
    </source>
</evidence>
<keyword evidence="6" id="KW-0133">Cell shape</keyword>
<evidence type="ECO:0000259" key="14">
    <source>
        <dbReference type="Pfam" id="PF00912"/>
    </source>
</evidence>
<evidence type="ECO:0000256" key="10">
    <source>
        <dbReference type="ARBA" id="ARBA00044770"/>
    </source>
</evidence>
<dbReference type="InterPro" id="IPR023346">
    <property type="entry name" value="Lysozyme-like_dom_sf"/>
</dbReference>
<dbReference type="AlphaFoldDB" id="A0A6J5YRX1"/>
<dbReference type="GO" id="GO:0008360">
    <property type="term" value="P:regulation of cell shape"/>
    <property type="evidence" value="ECO:0007669"/>
    <property type="project" value="UniProtKB-KW"/>
</dbReference>
<evidence type="ECO:0000256" key="4">
    <source>
        <dbReference type="ARBA" id="ARBA00022679"/>
    </source>
</evidence>
<evidence type="ECO:0000313" key="15">
    <source>
        <dbReference type="EMBL" id="CAB4332326.1"/>
    </source>
</evidence>
<dbReference type="EC" id="2.4.99.28" evidence="10"/>
<comment type="catalytic activity">
    <reaction evidence="11">
        <text>[GlcNAc-(1-&gt;4)-Mur2Ac(oyl-L-Ala-gamma-D-Glu-L-Lys-D-Ala-D-Ala)](n)-di-trans,octa-cis-undecaprenyl diphosphate + beta-D-GlcNAc-(1-&gt;4)-Mur2Ac(oyl-L-Ala-gamma-D-Glu-L-Lys-D-Ala-D-Ala)-di-trans,octa-cis-undecaprenyl diphosphate = [GlcNAc-(1-&gt;4)-Mur2Ac(oyl-L-Ala-gamma-D-Glu-L-Lys-D-Ala-D-Ala)](n+1)-di-trans,octa-cis-undecaprenyl diphosphate + di-trans,octa-cis-undecaprenyl diphosphate + H(+)</text>
        <dbReference type="Rhea" id="RHEA:23708"/>
        <dbReference type="Rhea" id="RHEA-COMP:9602"/>
        <dbReference type="Rhea" id="RHEA-COMP:9603"/>
        <dbReference type="ChEBI" id="CHEBI:15378"/>
        <dbReference type="ChEBI" id="CHEBI:58405"/>
        <dbReference type="ChEBI" id="CHEBI:60033"/>
        <dbReference type="ChEBI" id="CHEBI:78435"/>
        <dbReference type="EC" id="2.4.99.28"/>
    </reaction>
</comment>
<dbReference type="SUPFAM" id="SSF53955">
    <property type="entry name" value="Lysozyme-like"/>
    <property type="match status" value="1"/>
</dbReference>
<dbReference type="GO" id="GO:0004180">
    <property type="term" value="F:carboxypeptidase activity"/>
    <property type="evidence" value="ECO:0007669"/>
    <property type="project" value="UniProtKB-KW"/>
</dbReference>
<evidence type="ECO:0000256" key="3">
    <source>
        <dbReference type="ARBA" id="ARBA00022676"/>
    </source>
</evidence>
<keyword evidence="5" id="KW-0378">Hydrolase</keyword>
<gene>
    <name evidence="15" type="ORF">UFOPK3770_00290</name>
</gene>
<dbReference type="GO" id="GO:0071555">
    <property type="term" value="P:cell wall organization"/>
    <property type="evidence" value="ECO:0007669"/>
    <property type="project" value="UniProtKB-KW"/>
</dbReference>
<evidence type="ECO:0000256" key="2">
    <source>
        <dbReference type="ARBA" id="ARBA00022670"/>
    </source>
</evidence>
<dbReference type="Pfam" id="PF00912">
    <property type="entry name" value="Transgly"/>
    <property type="match status" value="1"/>
</dbReference>
<dbReference type="InterPro" id="IPR001264">
    <property type="entry name" value="Glyco_trans_51"/>
</dbReference>
<keyword evidence="8" id="KW-0511">Multifunctional enzyme</keyword>
<evidence type="ECO:0000256" key="1">
    <source>
        <dbReference type="ARBA" id="ARBA00022645"/>
    </source>
</evidence>
<feature type="compositionally biased region" description="Pro residues" evidence="12">
    <location>
        <begin position="633"/>
        <end position="658"/>
    </location>
</feature>
<dbReference type="EMBL" id="CAESAJ010000016">
    <property type="protein sequence ID" value="CAB4332326.1"/>
    <property type="molecule type" value="Genomic_DNA"/>
</dbReference>
<dbReference type="InterPro" id="IPR050396">
    <property type="entry name" value="Glycosyltr_51/Transpeptidase"/>
</dbReference>
<proteinExistence type="predicted"/>
<keyword evidence="1" id="KW-0121">Carboxypeptidase</keyword>
<dbReference type="GO" id="GO:0008955">
    <property type="term" value="F:peptidoglycan glycosyltransferase activity"/>
    <property type="evidence" value="ECO:0007669"/>
    <property type="project" value="UniProtKB-EC"/>
</dbReference>
<dbReference type="PANTHER" id="PTHR32282">
    <property type="entry name" value="BINDING PROTEIN TRANSPEPTIDASE, PUTATIVE-RELATED"/>
    <property type="match status" value="1"/>
</dbReference>
<evidence type="ECO:0000256" key="11">
    <source>
        <dbReference type="ARBA" id="ARBA00049902"/>
    </source>
</evidence>